<keyword evidence="9" id="KW-0539">Nucleus</keyword>
<keyword evidence="4 10" id="KW-0863">Zinc-finger</keyword>
<dbReference type="PANTHER" id="PTHR46481:SF6">
    <property type="entry name" value="ZINC FINGER BED DOMAIN-CONTAINING PROTEIN RICESLEEPER 2-LIKE"/>
    <property type="match status" value="1"/>
</dbReference>
<evidence type="ECO:0000256" key="9">
    <source>
        <dbReference type="ARBA" id="ARBA00023242"/>
    </source>
</evidence>
<comment type="caution">
    <text evidence="13">The sequence shown here is derived from an EMBL/GenBank/DDBJ whole genome shotgun (WGS) entry which is preliminary data.</text>
</comment>
<keyword evidence="14" id="KW-1185">Reference proteome</keyword>
<organism evidence="13 14">
    <name type="scientific">Deinandra increscens subsp. villosa</name>
    <dbReference type="NCBI Taxonomy" id="3103831"/>
    <lineage>
        <taxon>Eukaryota</taxon>
        <taxon>Viridiplantae</taxon>
        <taxon>Streptophyta</taxon>
        <taxon>Embryophyta</taxon>
        <taxon>Tracheophyta</taxon>
        <taxon>Spermatophyta</taxon>
        <taxon>Magnoliopsida</taxon>
        <taxon>eudicotyledons</taxon>
        <taxon>Gunneridae</taxon>
        <taxon>Pentapetalae</taxon>
        <taxon>asterids</taxon>
        <taxon>campanulids</taxon>
        <taxon>Asterales</taxon>
        <taxon>Asteraceae</taxon>
        <taxon>Asteroideae</taxon>
        <taxon>Heliantheae alliance</taxon>
        <taxon>Madieae</taxon>
        <taxon>Madiinae</taxon>
        <taxon>Deinandra</taxon>
    </lineage>
</organism>
<name>A0AAP0D1M4_9ASTR</name>
<accession>A0AAP0D1M4</accession>
<dbReference type="InterPro" id="IPR003656">
    <property type="entry name" value="Znf_BED"/>
</dbReference>
<dbReference type="SUPFAM" id="SSF57667">
    <property type="entry name" value="beta-beta-alpha zinc fingers"/>
    <property type="match status" value="1"/>
</dbReference>
<evidence type="ECO:0000256" key="6">
    <source>
        <dbReference type="ARBA" id="ARBA00023015"/>
    </source>
</evidence>
<dbReference type="InterPro" id="IPR012337">
    <property type="entry name" value="RNaseH-like_sf"/>
</dbReference>
<dbReference type="GO" id="GO:0046983">
    <property type="term" value="F:protein dimerization activity"/>
    <property type="evidence" value="ECO:0007669"/>
    <property type="project" value="InterPro"/>
</dbReference>
<keyword evidence="5" id="KW-0862">Zinc</keyword>
<keyword evidence="7" id="KW-0238">DNA-binding</keyword>
<feature type="domain" description="BED-type" evidence="12">
    <location>
        <begin position="54"/>
        <end position="125"/>
    </location>
</feature>
<evidence type="ECO:0000256" key="8">
    <source>
        <dbReference type="ARBA" id="ARBA00023163"/>
    </source>
</evidence>
<protein>
    <recommendedName>
        <fullName evidence="12">BED-type domain-containing protein</fullName>
    </recommendedName>
</protein>
<evidence type="ECO:0000313" key="14">
    <source>
        <dbReference type="Proteomes" id="UP001408789"/>
    </source>
</evidence>
<dbReference type="SMART" id="SM00614">
    <property type="entry name" value="ZnF_BED"/>
    <property type="match status" value="1"/>
</dbReference>
<dbReference type="Proteomes" id="UP001408789">
    <property type="component" value="Unassembled WGS sequence"/>
</dbReference>
<dbReference type="InterPro" id="IPR052035">
    <property type="entry name" value="ZnF_BED_domain_contain"/>
</dbReference>
<dbReference type="EMBL" id="JBCNJP010000017">
    <property type="protein sequence ID" value="KAK9064505.1"/>
    <property type="molecule type" value="Genomic_DNA"/>
</dbReference>
<dbReference type="GO" id="GO:0005634">
    <property type="term" value="C:nucleus"/>
    <property type="evidence" value="ECO:0007669"/>
    <property type="project" value="UniProtKB-SubCell"/>
</dbReference>
<gene>
    <name evidence="13" type="ORF">SSX86_015887</name>
</gene>
<dbReference type="SUPFAM" id="SSF53098">
    <property type="entry name" value="Ribonuclease H-like"/>
    <property type="match status" value="1"/>
</dbReference>
<evidence type="ECO:0000256" key="10">
    <source>
        <dbReference type="PROSITE-ProRule" id="PRU00027"/>
    </source>
</evidence>
<evidence type="ECO:0000256" key="1">
    <source>
        <dbReference type="ARBA" id="ARBA00004123"/>
    </source>
</evidence>
<dbReference type="Pfam" id="PF05699">
    <property type="entry name" value="Dimer_Tnp_hAT"/>
    <property type="match status" value="1"/>
</dbReference>
<dbReference type="Pfam" id="PF02892">
    <property type="entry name" value="zf-BED"/>
    <property type="match status" value="1"/>
</dbReference>
<feature type="compositionally biased region" description="Polar residues" evidence="11">
    <location>
        <begin position="1"/>
        <end position="17"/>
    </location>
</feature>
<comment type="subcellular location">
    <subcellularLocation>
        <location evidence="1">Nucleus</location>
    </subcellularLocation>
</comment>
<evidence type="ECO:0000259" key="12">
    <source>
        <dbReference type="PROSITE" id="PS50808"/>
    </source>
</evidence>
<proteinExistence type="predicted"/>
<dbReference type="InterPro" id="IPR036236">
    <property type="entry name" value="Znf_C2H2_sf"/>
</dbReference>
<dbReference type="InterPro" id="IPR025525">
    <property type="entry name" value="hAT-like_transposase_RNase-H"/>
</dbReference>
<dbReference type="Pfam" id="PF14372">
    <property type="entry name" value="hAT-like_RNase-H"/>
    <property type="match status" value="1"/>
</dbReference>
<dbReference type="PROSITE" id="PS50808">
    <property type="entry name" value="ZF_BED"/>
    <property type="match status" value="1"/>
</dbReference>
<keyword evidence="3" id="KW-0479">Metal-binding</keyword>
<dbReference type="GO" id="GO:0008270">
    <property type="term" value="F:zinc ion binding"/>
    <property type="evidence" value="ECO:0007669"/>
    <property type="project" value="UniProtKB-KW"/>
</dbReference>
<sequence length="698" mass="79615">MSSMKESITGVDTQSNDPVDLSDGESVDITEEVSQDADEEGLEDEKNEDGKKRKYKSVVWEHFVRTEVKENGKMVKKDQCIHCNKKLKAQLGGTTTTMKRHIPKCPTLIIARGNKKSCINFSASVATDDGSVRSGAYDQMKCREIIAKLIVAHELPFSFVEYHWFNVLMKYNNPLYQKVSRATIRKDCIKVVDTEREKIMKVFKNVDIISLTSDCWTSNQTVGYMCLTAHFIDSNWKMQKRIIGFNELVPPHSGEVISDSILECLIKWKIQDKIGTITLDNASNNDRAATFLRNNFQRKGKLHFEGLFFHVRCCAHILNLVVQDGLGKIDSCLVKVREGVKYLRKSPGRLLKFGDIAISLGIHTRRSLCTDVKTRWNSTHRMLESAIHYKVAIQEYASRDSNFEWSPTDDEWVRAEKVCHLLEVFLDATNLFSGTTYPTSNLFLVEIFKVKKEITNAFISDDPFLQTMSLPMYEKFEKYWGEIGILMSIASILDPRFKMESVSWTFKRLYPLNEIDDRVQEVTSNLKSLFEKYSNAFVVDRTANSTGTSTSSEAPNVRARREDDFYAYLISQPVENTQKSELEVYLEEPKTLVVKDINFDVLQWWSQNCSKFPILSKMARNIFCIPITTVASESAFSAGGRILDDYRSSLTKDMVEILVCGGDWIKAASKATIQTLELAAKEEEDLEVKLLTSEKALN</sequence>
<dbReference type="GO" id="GO:0003677">
    <property type="term" value="F:DNA binding"/>
    <property type="evidence" value="ECO:0007669"/>
    <property type="project" value="UniProtKB-KW"/>
</dbReference>
<evidence type="ECO:0000256" key="7">
    <source>
        <dbReference type="ARBA" id="ARBA00023125"/>
    </source>
</evidence>
<evidence type="ECO:0000256" key="3">
    <source>
        <dbReference type="ARBA" id="ARBA00022723"/>
    </source>
</evidence>
<evidence type="ECO:0000313" key="13">
    <source>
        <dbReference type="EMBL" id="KAK9064505.1"/>
    </source>
</evidence>
<keyword evidence="8" id="KW-0804">Transcription</keyword>
<evidence type="ECO:0000256" key="11">
    <source>
        <dbReference type="SAM" id="MobiDB-lite"/>
    </source>
</evidence>
<evidence type="ECO:0000256" key="4">
    <source>
        <dbReference type="ARBA" id="ARBA00022771"/>
    </source>
</evidence>
<reference evidence="13 14" key="1">
    <citation type="submission" date="2024-04" db="EMBL/GenBank/DDBJ databases">
        <title>The reference genome of an endangered Asteraceae, Deinandra increscens subsp. villosa, native to the Central Coast of California.</title>
        <authorList>
            <person name="Guilliams M."/>
            <person name="Hasenstab-Lehman K."/>
            <person name="Meyer R."/>
            <person name="Mcevoy S."/>
        </authorList>
    </citation>
    <scope>NUCLEOTIDE SEQUENCE [LARGE SCALE GENOMIC DNA]</scope>
    <source>
        <tissue evidence="13">Leaf</tissue>
    </source>
</reference>
<comment type="subunit">
    <text evidence="2">Homodimer.</text>
</comment>
<dbReference type="AlphaFoldDB" id="A0AAP0D1M4"/>
<keyword evidence="6" id="KW-0805">Transcription regulation</keyword>
<evidence type="ECO:0000256" key="5">
    <source>
        <dbReference type="ARBA" id="ARBA00022833"/>
    </source>
</evidence>
<feature type="region of interest" description="Disordered" evidence="11">
    <location>
        <begin position="1"/>
        <end position="51"/>
    </location>
</feature>
<evidence type="ECO:0000256" key="2">
    <source>
        <dbReference type="ARBA" id="ARBA00011738"/>
    </source>
</evidence>
<dbReference type="PANTHER" id="PTHR46481">
    <property type="entry name" value="ZINC FINGER BED DOMAIN-CONTAINING PROTEIN 4"/>
    <property type="match status" value="1"/>
</dbReference>
<feature type="compositionally biased region" description="Acidic residues" evidence="11">
    <location>
        <begin position="20"/>
        <end position="47"/>
    </location>
</feature>
<dbReference type="InterPro" id="IPR008906">
    <property type="entry name" value="HATC_C_dom"/>
</dbReference>